<feature type="compositionally biased region" description="Basic and acidic residues" evidence="2">
    <location>
        <begin position="80"/>
        <end position="89"/>
    </location>
</feature>
<evidence type="ECO:0000256" key="2">
    <source>
        <dbReference type="SAM" id="MobiDB-lite"/>
    </source>
</evidence>
<dbReference type="RefSeq" id="WP_194450536.1">
    <property type="nucleotide sequence ID" value="NZ_CP063849.1"/>
</dbReference>
<evidence type="ECO:0000313" key="4">
    <source>
        <dbReference type="Proteomes" id="UP000593892"/>
    </source>
</evidence>
<reference evidence="3 4" key="1">
    <citation type="submission" date="2020-10" db="EMBL/GenBank/DDBJ databases">
        <title>Complete genome sequence of Paludibaculum fermentans P105T, a facultatively anaerobic acidobacterium capable of dissimilatory Fe(III) reduction.</title>
        <authorList>
            <person name="Dedysh S.N."/>
            <person name="Beletsky A.V."/>
            <person name="Kulichevskaya I.S."/>
            <person name="Mardanov A.V."/>
            <person name="Ravin N.V."/>
        </authorList>
    </citation>
    <scope>NUCLEOTIDE SEQUENCE [LARGE SCALE GENOMIC DNA]</scope>
    <source>
        <strain evidence="3 4">P105</strain>
    </source>
</reference>
<keyword evidence="1" id="KW-0175">Coiled coil</keyword>
<feature type="coiled-coil region" evidence="1">
    <location>
        <begin position="37"/>
        <end position="64"/>
    </location>
</feature>
<dbReference type="AlphaFoldDB" id="A0A7S7NSC6"/>
<proteinExistence type="predicted"/>
<evidence type="ECO:0000256" key="1">
    <source>
        <dbReference type="SAM" id="Coils"/>
    </source>
</evidence>
<sequence>MAILQSEDMHAALAQVEQVAAAVQKYLSDAPTPEARAKRAQRLVQELEAARRSAIATREHLRQQVQTVKPTTAYASQGGGEHEPWSTSL</sequence>
<feature type="region of interest" description="Disordered" evidence="2">
    <location>
        <begin position="69"/>
        <end position="89"/>
    </location>
</feature>
<keyword evidence="4" id="KW-1185">Reference proteome</keyword>
<gene>
    <name evidence="3" type="ORF">IRI77_02615</name>
</gene>
<dbReference type="Proteomes" id="UP000593892">
    <property type="component" value="Chromosome"/>
</dbReference>
<dbReference type="EMBL" id="CP063849">
    <property type="protein sequence ID" value="QOY88873.1"/>
    <property type="molecule type" value="Genomic_DNA"/>
</dbReference>
<dbReference type="KEGG" id="pfer:IRI77_02615"/>
<evidence type="ECO:0000313" key="3">
    <source>
        <dbReference type="EMBL" id="QOY88873.1"/>
    </source>
</evidence>
<protein>
    <submittedName>
        <fullName evidence="3">Uncharacterized protein</fullName>
    </submittedName>
</protein>
<name>A0A7S7NSC6_PALFE</name>
<accession>A0A7S7NSC6</accession>
<organism evidence="3 4">
    <name type="scientific">Paludibaculum fermentans</name>
    <dbReference type="NCBI Taxonomy" id="1473598"/>
    <lineage>
        <taxon>Bacteria</taxon>
        <taxon>Pseudomonadati</taxon>
        <taxon>Acidobacteriota</taxon>
        <taxon>Terriglobia</taxon>
        <taxon>Bryobacterales</taxon>
        <taxon>Bryobacteraceae</taxon>
        <taxon>Paludibaculum</taxon>
    </lineage>
</organism>